<comment type="caution">
    <text evidence="1">The sequence shown here is derived from an EMBL/GenBank/DDBJ whole genome shotgun (WGS) entry which is preliminary data.</text>
</comment>
<name>A0A7V4CH88_UNCW3</name>
<accession>A0A7V4CH88</accession>
<evidence type="ECO:0000313" key="1">
    <source>
        <dbReference type="EMBL" id="HGQ54990.1"/>
    </source>
</evidence>
<proteinExistence type="predicted"/>
<dbReference type="EMBL" id="DTBX01000027">
    <property type="protein sequence ID" value="HGQ54990.1"/>
    <property type="molecule type" value="Genomic_DNA"/>
</dbReference>
<organism evidence="1">
    <name type="scientific">candidate division WOR-3 bacterium</name>
    <dbReference type="NCBI Taxonomy" id="2052148"/>
    <lineage>
        <taxon>Bacteria</taxon>
        <taxon>Bacteria division WOR-3</taxon>
    </lineage>
</organism>
<gene>
    <name evidence="1" type="ORF">ENU28_00820</name>
</gene>
<protein>
    <submittedName>
        <fullName evidence="1">Uncharacterized protein</fullName>
    </submittedName>
</protein>
<dbReference type="AlphaFoldDB" id="A0A7V4CH88"/>
<sequence length="193" mass="22672">MFFLLISLFTQLDVTPNITGNDYFGKIKVKRFLIKDTTFIFDLDGDKIKDTFAIYFLQTGYNFEIRSHKSKKIFFWIEERNDMDIYVEVARAFLVNDEKPLLLIGIEKSPAHGNEFHIYDVVHTAKGVEVFPLLIDSSAGWGNSPVILKPGYVEIKHFREWLIAKYLWDGEKFIKVYDAEEEYKPKEEKKGKR</sequence>
<reference evidence="1" key="1">
    <citation type="journal article" date="2020" name="mSystems">
        <title>Genome- and Community-Level Interaction Insights into Carbon Utilization and Element Cycling Functions of Hydrothermarchaeota in Hydrothermal Sediment.</title>
        <authorList>
            <person name="Zhou Z."/>
            <person name="Liu Y."/>
            <person name="Xu W."/>
            <person name="Pan J."/>
            <person name="Luo Z.H."/>
            <person name="Li M."/>
        </authorList>
    </citation>
    <scope>NUCLEOTIDE SEQUENCE [LARGE SCALE GENOMIC DNA]</scope>
    <source>
        <strain evidence="1">SpSt-655</strain>
    </source>
</reference>